<evidence type="ECO:0000256" key="2">
    <source>
        <dbReference type="SAM" id="Phobius"/>
    </source>
</evidence>
<proteinExistence type="predicted"/>
<accession>A0A9J9UBS8</accession>
<dbReference type="KEGG" id="dia:Dtpsy_2401"/>
<keyword evidence="2" id="KW-0812">Transmembrane</keyword>
<evidence type="ECO:0000256" key="1">
    <source>
        <dbReference type="SAM" id="MobiDB-lite"/>
    </source>
</evidence>
<keyword evidence="2" id="KW-1133">Transmembrane helix</keyword>
<feature type="compositionally biased region" description="Low complexity" evidence="1">
    <location>
        <begin position="8"/>
        <end position="20"/>
    </location>
</feature>
<dbReference type="RefSeq" id="WP_015913794.1">
    <property type="nucleotide sequence ID" value="NC_011992.1"/>
</dbReference>
<feature type="transmembrane region" description="Helical" evidence="2">
    <location>
        <begin position="27"/>
        <end position="47"/>
    </location>
</feature>
<organism evidence="3 4">
    <name type="scientific">Acidovorax ebreus (strain TPSY)</name>
    <name type="common">Diaphorobacter sp. (strain TPSY)</name>
    <dbReference type="NCBI Taxonomy" id="535289"/>
    <lineage>
        <taxon>Bacteria</taxon>
        <taxon>Pseudomonadati</taxon>
        <taxon>Pseudomonadota</taxon>
        <taxon>Betaproteobacteria</taxon>
        <taxon>Burkholderiales</taxon>
        <taxon>Comamonadaceae</taxon>
        <taxon>Diaphorobacter</taxon>
    </lineage>
</organism>
<gene>
    <name evidence="3" type="ordered locus">Dtpsy_2401</name>
</gene>
<protein>
    <submittedName>
        <fullName evidence="3">Uncharacterized protein</fullName>
    </submittedName>
</protein>
<keyword evidence="4" id="KW-1185">Reference proteome</keyword>
<reference evidence="3 4" key="1">
    <citation type="journal article" date="2010" name="J. Bacteriol.">
        <title>Completed genome sequence of the anaerobic iron-oxidizing bacterium Acidovorax ebreus strain TPSY.</title>
        <authorList>
            <person name="Byrne-Bailey K.G."/>
            <person name="Weber K.A."/>
            <person name="Chair A.H."/>
            <person name="Bose S."/>
            <person name="Knox T."/>
            <person name="Spanbauer T.L."/>
            <person name="Chertkov O."/>
            <person name="Coates J.D."/>
        </authorList>
    </citation>
    <scope>NUCLEOTIDE SEQUENCE [LARGE SCALE GENOMIC DNA]</scope>
    <source>
        <strain evidence="3 4">TPSY</strain>
    </source>
</reference>
<dbReference type="AlphaFoldDB" id="A0A9J9UBS8"/>
<feature type="region of interest" description="Disordered" evidence="1">
    <location>
        <begin position="51"/>
        <end position="109"/>
    </location>
</feature>
<name>A0A9J9UBS8_ACIET</name>
<dbReference type="Proteomes" id="UP000000450">
    <property type="component" value="Chromosome"/>
</dbReference>
<keyword evidence="2" id="KW-0472">Membrane</keyword>
<evidence type="ECO:0000313" key="4">
    <source>
        <dbReference type="Proteomes" id="UP000000450"/>
    </source>
</evidence>
<sequence length="109" mass="10744">MNRTPNRPGAAPSPGTTPPSQRDDKRAIRIALVTALIALVAVVVFNLRASKDRLSAPGEGAPAATQGSAGMAGPSVDAPQPSAPQRGDTPTTPGREGMGAPAGGAPAAQ</sequence>
<dbReference type="EMBL" id="CP001392">
    <property type="protein sequence ID" value="ACM33838.1"/>
    <property type="molecule type" value="Genomic_DNA"/>
</dbReference>
<evidence type="ECO:0000313" key="3">
    <source>
        <dbReference type="EMBL" id="ACM33838.1"/>
    </source>
</evidence>
<feature type="region of interest" description="Disordered" evidence="1">
    <location>
        <begin position="1"/>
        <end position="24"/>
    </location>
</feature>